<dbReference type="InterPro" id="IPR056521">
    <property type="entry name" value="MARCHF6-like_C"/>
</dbReference>
<feature type="transmembrane region" description="Helical" evidence="10">
    <location>
        <begin position="501"/>
        <end position="519"/>
    </location>
</feature>
<keyword evidence="8 10" id="KW-1133">Transmembrane helix</keyword>
<evidence type="ECO:0000256" key="5">
    <source>
        <dbReference type="ARBA" id="ARBA00022679"/>
    </source>
</evidence>
<protein>
    <recommendedName>
        <fullName evidence="4">RING-type E3 ubiquitin transferase</fullName>
        <ecNumber evidence="4">2.3.2.27</ecNumber>
    </recommendedName>
</protein>
<feature type="domain" description="E3 ubiquitin-protein ligase MARCHF6-like C-terminal" evidence="11">
    <location>
        <begin position="412"/>
        <end position="549"/>
    </location>
</feature>
<feature type="transmembrane region" description="Helical" evidence="10">
    <location>
        <begin position="211"/>
        <end position="230"/>
    </location>
</feature>
<dbReference type="Proteomes" id="UP001163823">
    <property type="component" value="Chromosome 14"/>
</dbReference>
<feature type="transmembrane region" description="Helical" evidence="10">
    <location>
        <begin position="242"/>
        <end position="261"/>
    </location>
</feature>
<evidence type="ECO:0000259" key="11">
    <source>
        <dbReference type="Pfam" id="PF23113"/>
    </source>
</evidence>
<keyword evidence="6 10" id="KW-0812">Transmembrane</keyword>
<dbReference type="PANTHER" id="PTHR13145:SF0">
    <property type="entry name" value="E3 UBIQUITIN-PROTEIN LIGASE MARCHF6"/>
    <property type="match status" value="1"/>
</dbReference>
<comment type="caution">
    <text evidence="12">The sequence shown here is derived from an EMBL/GenBank/DDBJ whole genome shotgun (WGS) entry which is preliminary data.</text>
</comment>
<comment type="subcellular location">
    <subcellularLocation>
        <location evidence="2">Membrane</location>
        <topology evidence="2">Multi-pass membrane protein</topology>
    </subcellularLocation>
</comment>
<dbReference type="EC" id="2.3.2.27" evidence="4"/>
<dbReference type="Pfam" id="PF23113">
    <property type="entry name" value="MARCHF6_C"/>
    <property type="match status" value="1"/>
</dbReference>
<feature type="transmembrane region" description="Helical" evidence="10">
    <location>
        <begin position="466"/>
        <end position="485"/>
    </location>
</feature>
<accession>A0AAD7P7B1</accession>
<feature type="transmembrane region" description="Helical" evidence="10">
    <location>
        <begin position="432"/>
        <end position="454"/>
    </location>
</feature>
<evidence type="ECO:0000256" key="7">
    <source>
        <dbReference type="ARBA" id="ARBA00022786"/>
    </source>
</evidence>
<dbReference type="GO" id="GO:0061630">
    <property type="term" value="F:ubiquitin protein ligase activity"/>
    <property type="evidence" value="ECO:0007669"/>
    <property type="project" value="UniProtKB-EC"/>
</dbReference>
<proteinExistence type="predicted"/>
<sequence>MSTSGHSSLLTLHIFPRKAENKTCRREREREERERGRQSSRDVIVEFTVAPAIWTTRLLQRNEKKPTFHPMVQEIPAIPHFKQPLSTVKFLKRKSRRTFAEYAITLASTENPLRYPCACRGLSNLSTRSVFFAGSNVARFPAARFASTHSCLSLWTVYVIHYVSNDPLVILKLFGNVFKTEAILALLRRLVAVSRHFLILVKSHFTSSVKFTLFFGMSFGVIPMMCGWWFNIYNLSSKGSLIVMLVFLPFKLVMLFAPSVFPLDISLSFGNLAETRWLFRFGIPSAIHFFYPSRTCIRDNQTVEPTVIYGPDNNHSCVENNNEQTDSRFVLRIILLLVLAWMTMLIFNSAMMALPILLGHTLLNDLPHFLISNGLKNNDLHSFTAGICIIRALSLGTSYSIKQVQTRSVGVLFNQIWHCCSTFSKSSALLSIWISVIPVMIGLLVDLVVIVLIWGPLNEVPSFALFWEWVLGSFFLVIFSVLVLLDKKELFVDVVSWRAKYKILLVFGLPQLHAVWVLHEIMVPIIFKLLILLSLPYVFAQGIFPLLWVLCDYQCSCLLPTSLQTRLRQDLPLARWNAEGEDGMEHISPKS</sequence>
<evidence type="ECO:0000256" key="2">
    <source>
        <dbReference type="ARBA" id="ARBA00004141"/>
    </source>
</evidence>
<dbReference type="AlphaFoldDB" id="A0AAD7P7B1"/>
<keyword evidence="7" id="KW-0833">Ubl conjugation pathway</keyword>
<feature type="transmembrane region" description="Helical" evidence="10">
    <location>
        <begin position="525"/>
        <end position="550"/>
    </location>
</feature>
<reference evidence="12" key="1">
    <citation type="journal article" date="2023" name="Science">
        <title>Elucidation of the pathway for biosynthesis of saponin adjuvants from the soapbark tree.</title>
        <authorList>
            <person name="Reed J."/>
            <person name="Orme A."/>
            <person name="El-Demerdash A."/>
            <person name="Owen C."/>
            <person name="Martin L.B.B."/>
            <person name="Misra R.C."/>
            <person name="Kikuchi S."/>
            <person name="Rejzek M."/>
            <person name="Martin A.C."/>
            <person name="Harkess A."/>
            <person name="Leebens-Mack J."/>
            <person name="Louveau T."/>
            <person name="Stephenson M.J."/>
            <person name="Osbourn A."/>
        </authorList>
    </citation>
    <scope>NUCLEOTIDE SEQUENCE</scope>
    <source>
        <strain evidence="12">S10</strain>
    </source>
</reference>
<organism evidence="12 13">
    <name type="scientific">Quillaja saponaria</name>
    <name type="common">Soap bark tree</name>
    <dbReference type="NCBI Taxonomy" id="32244"/>
    <lineage>
        <taxon>Eukaryota</taxon>
        <taxon>Viridiplantae</taxon>
        <taxon>Streptophyta</taxon>
        <taxon>Embryophyta</taxon>
        <taxon>Tracheophyta</taxon>
        <taxon>Spermatophyta</taxon>
        <taxon>Magnoliopsida</taxon>
        <taxon>eudicotyledons</taxon>
        <taxon>Gunneridae</taxon>
        <taxon>Pentapetalae</taxon>
        <taxon>rosids</taxon>
        <taxon>fabids</taxon>
        <taxon>Fabales</taxon>
        <taxon>Quillajaceae</taxon>
        <taxon>Quillaja</taxon>
    </lineage>
</organism>
<keyword evidence="9 10" id="KW-0472">Membrane</keyword>
<dbReference type="GO" id="GO:0036503">
    <property type="term" value="P:ERAD pathway"/>
    <property type="evidence" value="ECO:0007669"/>
    <property type="project" value="TreeGrafter"/>
</dbReference>
<dbReference type="GO" id="GO:0005789">
    <property type="term" value="C:endoplasmic reticulum membrane"/>
    <property type="evidence" value="ECO:0007669"/>
    <property type="project" value="TreeGrafter"/>
</dbReference>
<evidence type="ECO:0000256" key="6">
    <source>
        <dbReference type="ARBA" id="ARBA00022692"/>
    </source>
</evidence>
<keyword evidence="13" id="KW-1185">Reference proteome</keyword>
<evidence type="ECO:0000313" key="12">
    <source>
        <dbReference type="EMBL" id="KAJ7944445.1"/>
    </source>
</evidence>
<feature type="transmembrane region" description="Helical" evidence="10">
    <location>
        <begin position="333"/>
        <end position="360"/>
    </location>
</feature>
<name>A0AAD7P7B1_QUISA</name>
<comment type="catalytic activity">
    <reaction evidence="1">
        <text>S-ubiquitinyl-[E2 ubiquitin-conjugating enzyme]-L-cysteine + [acceptor protein]-L-lysine = [E2 ubiquitin-conjugating enzyme]-L-cysteine + N(6)-ubiquitinyl-[acceptor protein]-L-lysine.</text>
        <dbReference type="EC" id="2.3.2.27"/>
    </reaction>
</comment>
<comment type="pathway">
    <text evidence="3">Protein modification; protein ubiquitination.</text>
</comment>
<evidence type="ECO:0000256" key="10">
    <source>
        <dbReference type="SAM" id="Phobius"/>
    </source>
</evidence>
<evidence type="ECO:0000256" key="3">
    <source>
        <dbReference type="ARBA" id="ARBA00004906"/>
    </source>
</evidence>
<evidence type="ECO:0000256" key="1">
    <source>
        <dbReference type="ARBA" id="ARBA00000900"/>
    </source>
</evidence>
<dbReference type="EMBL" id="JARAOO010000014">
    <property type="protein sequence ID" value="KAJ7944445.1"/>
    <property type="molecule type" value="Genomic_DNA"/>
</dbReference>
<dbReference type="KEGG" id="qsa:O6P43_033840"/>
<evidence type="ECO:0000256" key="8">
    <source>
        <dbReference type="ARBA" id="ARBA00022989"/>
    </source>
</evidence>
<dbReference type="PANTHER" id="PTHR13145">
    <property type="entry name" value="SSM4 PROTEIN"/>
    <property type="match status" value="1"/>
</dbReference>
<evidence type="ECO:0000313" key="13">
    <source>
        <dbReference type="Proteomes" id="UP001163823"/>
    </source>
</evidence>
<gene>
    <name evidence="12" type="ORF">O6P43_033840</name>
</gene>
<evidence type="ECO:0000256" key="9">
    <source>
        <dbReference type="ARBA" id="ARBA00023136"/>
    </source>
</evidence>
<keyword evidence="5" id="KW-0808">Transferase</keyword>
<evidence type="ECO:0000256" key="4">
    <source>
        <dbReference type="ARBA" id="ARBA00012483"/>
    </source>
</evidence>